<dbReference type="STRING" id="1448320.A0A319E7N0"/>
<gene>
    <name evidence="2" type="ORF">BO71DRAFT_446358</name>
</gene>
<dbReference type="SUPFAM" id="SSF53335">
    <property type="entry name" value="S-adenosyl-L-methionine-dependent methyltransferases"/>
    <property type="match status" value="1"/>
</dbReference>
<evidence type="ECO:0000313" key="3">
    <source>
        <dbReference type="Proteomes" id="UP000247810"/>
    </source>
</evidence>
<dbReference type="Gene3D" id="3.40.50.150">
    <property type="entry name" value="Vaccinia Virus protein VP39"/>
    <property type="match status" value="1"/>
</dbReference>
<reference evidence="2 3" key="1">
    <citation type="submission" date="2018-02" db="EMBL/GenBank/DDBJ databases">
        <title>The genomes of Aspergillus section Nigri reveals drivers in fungal speciation.</title>
        <authorList>
            <consortium name="DOE Joint Genome Institute"/>
            <person name="Vesth T.C."/>
            <person name="Nybo J."/>
            <person name="Theobald S."/>
            <person name="Brandl J."/>
            <person name="Frisvad J.C."/>
            <person name="Nielsen K.F."/>
            <person name="Lyhne E.K."/>
            <person name="Kogle M.E."/>
            <person name="Kuo A."/>
            <person name="Riley R."/>
            <person name="Clum A."/>
            <person name="Nolan M."/>
            <person name="Lipzen A."/>
            <person name="Salamov A."/>
            <person name="Henrissat B."/>
            <person name="Wiebenga A."/>
            <person name="De vries R.P."/>
            <person name="Grigoriev I.V."/>
            <person name="Mortensen U.H."/>
            <person name="Andersen M.R."/>
            <person name="Baker S.E."/>
        </authorList>
    </citation>
    <scope>NUCLEOTIDE SEQUENCE [LARGE SCALE GENOMIC DNA]</scope>
    <source>
        <strain evidence="2 3">CBS 707.79</strain>
    </source>
</reference>
<feature type="domain" description="Methyltransferase" evidence="1">
    <location>
        <begin position="73"/>
        <end position="191"/>
    </location>
</feature>
<dbReference type="AlphaFoldDB" id="A0A319E7N0"/>
<dbReference type="InterPro" id="IPR029063">
    <property type="entry name" value="SAM-dependent_MTases_sf"/>
</dbReference>
<dbReference type="VEuPathDB" id="FungiDB:BO71DRAFT_446358"/>
<dbReference type="GO" id="GO:0008168">
    <property type="term" value="F:methyltransferase activity"/>
    <property type="evidence" value="ECO:0007669"/>
    <property type="project" value="UniProtKB-KW"/>
</dbReference>
<dbReference type="PANTHER" id="PTHR43861">
    <property type="entry name" value="TRANS-ACONITATE 2-METHYLTRANSFERASE-RELATED"/>
    <property type="match status" value="1"/>
</dbReference>
<accession>A0A319E7N0</accession>
<keyword evidence="2" id="KW-0489">Methyltransferase</keyword>
<sequence length="278" mass="30138">MACTIQEKLADGSSHNGAVASKPIQYMETVEAYNKWAKVYDTDGSFLQALDTIEMRHLLPLFLQLLTRVSGSDTTKLIDLGCGTGRNTLLLAEVAAPEMKIIGLDASPGMLDVAREAIHRAALNSNESLTDRVSLGIFDLLHRPLEVPANSLGAAGVISTLVLEHIPLQQFFESATMLLRPGGYLLVTNMHSDMGAISQAGFVDTVTGTKIRPTSFSHTLKDVVAAADQAGFQMEKLGGQSAWERTVDETLAGLLGQRAKKWTGVTVWFGICFKKRFE</sequence>
<dbReference type="InterPro" id="IPR025714">
    <property type="entry name" value="Methyltranfer_dom"/>
</dbReference>
<dbReference type="OrthoDB" id="66144at2759"/>
<keyword evidence="2" id="KW-0808">Transferase</keyword>
<protein>
    <submittedName>
        <fullName evidence="2">S-adenosyl-L-methionine-dependent methyltransferase</fullName>
    </submittedName>
</protein>
<dbReference type="EMBL" id="KZ825800">
    <property type="protein sequence ID" value="PYH99643.1"/>
    <property type="molecule type" value="Genomic_DNA"/>
</dbReference>
<evidence type="ECO:0000259" key="1">
    <source>
        <dbReference type="Pfam" id="PF13847"/>
    </source>
</evidence>
<keyword evidence="3" id="KW-1185">Reference proteome</keyword>
<dbReference type="Proteomes" id="UP000247810">
    <property type="component" value="Unassembled WGS sequence"/>
</dbReference>
<dbReference type="Pfam" id="PF13847">
    <property type="entry name" value="Methyltransf_31"/>
    <property type="match status" value="1"/>
</dbReference>
<proteinExistence type="predicted"/>
<dbReference type="GO" id="GO:0032259">
    <property type="term" value="P:methylation"/>
    <property type="evidence" value="ECO:0007669"/>
    <property type="project" value="UniProtKB-KW"/>
</dbReference>
<name>A0A319E7N0_9EURO</name>
<dbReference type="CDD" id="cd02440">
    <property type="entry name" value="AdoMet_MTases"/>
    <property type="match status" value="1"/>
</dbReference>
<organism evidence="2 3">
    <name type="scientific">Aspergillus ellipticus CBS 707.79</name>
    <dbReference type="NCBI Taxonomy" id="1448320"/>
    <lineage>
        <taxon>Eukaryota</taxon>
        <taxon>Fungi</taxon>
        <taxon>Dikarya</taxon>
        <taxon>Ascomycota</taxon>
        <taxon>Pezizomycotina</taxon>
        <taxon>Eurotiomycetes</taxon>
        <taxon>Eurotiomycetidae</taxon>
        <taxon>Eurotiales</taxon>
        <taxon>Aspergillaceae</taxon>
        <taxon>Aspergillus</taxon>
        <taxon>Aspergillus subgen. Circumdati</taxon>
    </lineage>
</organism>
<evidence type="ECO:0000313" key="2">
    <source>
        <dbReference type="EMBL" id="PYH99643.1"/>
    </source>
</evidence>